<dbReference type="RefSeq" id="WP_229806731.1">
    <property type="nucleotide sequence ID" value="NZ_BOMP01000154.1"/>
</dbReference>
<feature type="transmembrane region" description="Helical" evidence="7">
    <location>
        <begin position="740"/>
        <end position="761"/>
    </location>
</feature>
<feature type="domain" description="ABC3 transporter permease C-terminal" evidence="8">
    <location>
        <begin position="253"/>
        <end position="370"/>
    </location>
</feature>
<feature type="transmembrane region" description="Helical" evidence="7">
    <location>
        <begin position="342"/>
        <end position="362"/>
    </location>
</feature>
<dbReference type="PANTHER" id="PTHR30572:SF4">
    <property type="entry name" value="ABC TRANSPORTER PERMEASE YTRF"/>
    <property type="match status" value="1"/>
</dbReference>
<keyword evidence="13" id="KW-1185">Reference proteome</keyword>
<comment type="similarity">
    <text evidence="6">Belongs to the ABC-4 integral membrane protein family.</text>
</comment>
<protein>
    <submittedName>
        <fullName evidence="11">Putative ABC transport system permease protein</fullName>
    </submittedName>
</protein>
<keyword evidence="4 7" id="KW-1133">Transmembrane helix</keyword>
<reference evidence="11 12" key="1">
    <citation type="submission" date="2020-08" db="EMBL/GenBank/DDBJ databases">
        <title>Sequencing the genomes of 1000 actinobacteria strains.</title>
        <authorList>
            <person name="Klenk H.-P."/>
        </authorList>
    </citation>
    <scope>NUCLEOTIDE SEQUENCE [LARGE SCALE GENOMIC DNA]</scope>
    <source>
        <strain evidence="11 12">DSM 43150</strain>
    </source>
</reference>
<accession>A0A7W7HPK4</accession>
<gene>
    <name evidence="10" type="ORF">Alo02nite_79920</name>
    <name evidence="11" type="ORF">BJ964_008507</name>
</gene>
<feature type="transmembrane region" description="Helical" evidence="7">
    <location>
        <begin position="646"/>
        <end position="668"/>
    </location>
</feature>
<dbReference type="PANTHER" id="PTHR30572">
    <property type="entry name" value="MEMBRANE COMPONENT OF TRANSPORTER-RELATED"/>
    <property type="match status" value="1"/>
</dbReference>
<evidence type="ECO:0000256" key="5">
    <source>
        <dbReference type="ARBA" id="ARBA00023136"/>
    </source>
</evidence>
<feature type="transmembrane region" description="Helical" evidence="7">
    <location>
        <begin position="418"/>
        <end position="437"/>
    </location>
</feature>
<dbReference type="EMBL" id="JACHNC010000001">
    <property type="protein sequence ID" value="MBB4754346.1"/>
    <property type="molecule type" value="Genomic_DNA"/>
</dbReference>
<keyword evidence="2" id="KW-1003">Cell membrane</keyword>
<proteinExistence type="inferred from homology"/>
<evidence type="ECO:0000313" key="11">
    <source>
        <dbReference type="EMBL" id="MBB4754346.1"/>
    </source>
</evidence>
<evidence type="ECO:0000256" key="2">
    <source>
        <dbReference type="ARBA" id="ARBA00022475"/>
    </source>
</evidence>
<comment type="subcellular location">
    <subcellularLocation>
        <location evidence="1">Cell membrane</location>
        <topology evidence="1">Multi-pass membrane protein</topology>
    </subcellularLocation>
</comment>
<evidence type="ECO:0000259" key="9">
    <source>
        <dbReference type="Pfam" id="PF12704"/>
    </source>
</evidence>
<dbReference type="InterPro" id="IPR003838">
    <property type="entry name" value="ABC3_permease_C"/>
</dbReference>
<reference evidence="10 13" key="2">
    <citation type="submission" date="2021-01" db="EMBL/GenBank/DDBJ databases">
        <title>Whole genome shotgun sequence of Actinoplanes lobatus NBRC 12513.</title>
        <authorList>
            <person name="Komaki H."/>
            <person name="Tamura T."/>
        </authorList>
    </citation>
    <scope>NUCLEOTIDE SEQUENCE [LARGE SCALE GENOMIC DNA]</scope>
    <source>
        <strain evidence="10 13">NBRC 12513</strain>
    </source>
</reference>
<comment type="caution">
    <text evidence="11">The sequence shown here is derived from an EMBL/GenBank/DDBJ whole genome shotgun (WGS) entry which is preliminary data.</text>
</comment>
<evidence type="ECO:0000256" key="6">
    <source>
        <dbReference type="ARBA" id="ARBA00038076"/>
    </source>
</evidence>
<organism evidence="11 12">
    <name type="scientific">Actinoplanes lobatus</name>
    <dbReference type="NCBI Taxonomy" id="113568"/>
    <lineage>
        <taxon>Bacteria</taxon>
        <taxon>Bacillati</taxon>
        <taxon>Actinomycetota</taxon>
        <taxon>Actinomycetes</taxon>
        <taxon>Micromonosporales</taxon>
        <taxon>Micromonosporaceae</taxon>
        <taxon>Actinoplanes</taxon>
    </lineage>
</organism>
<evidence type="ECO:0000313" key="12">
    <source>
        <dbReference type="Proteomes" id="UP000590511"/>
    </source>
</evidence>
<evidence type="ECO:0000259" key="8">
    <source>
        <dbReference type="Pfam" id="PF02687"/>
    </source>
</evidence>
<feature type="transmembrane region" description="Helical" evidence="7">
    <location>
        <begin position="20"/>
        <end position="40"/>
    </location>
</feature>
<keyword evidence="5 7" id="KW-0472">Membrane</keyword>
<evidence type="ECO:0000256" key="7">
    <source>
        <dbReference type="SAM" id="Phobius"/>
    </source>
</evidence>
<dbReference type="Pfam" id="PF12704">
    <property type="entry name" value="MacB_PCD"/>
    <property type="match status" value="1"/>
</dbReference>
<evidence type="ECO:0000313" key="13">
    <source>
        <dbReference type="Proteomes" id="UP000631312"/>
    </source>
</evidence>
<name>A0A7W7HPK4_9ACTN</name>
<dbReference type="Proteomes" id="UP000590511">
    <property type="component" value="Unassembled WGS sequence"/>
</dbReference>
<evidence type="ECO:0000256" key="4">
    <source>
        <dbReference type="ARBA" id="ARBA00022989"/>
    </source>
</evidence>
<feature type="transmembrane region" description="Helical" evidence="7">
    <location>
        <begin position="295"/>
        <end position="316"/>
    </location>
</feature>
<feature type="domain" description="MacB-like periplasmic core" evidence="9">
    <location>
        <begin position="417"/>
        <end position="620"/>
    </location>
</feature>
<dbReference type="GO" id="GO:0005886">
    <property type="term" value="C:plasma membrane"/>
    <property type="evidence" value="ECO:0007669"/>
    <property type="project" value="UniProtKB-SubCell"/>
</dbReference>
<evidence type="ECO:0000256" key="3">
    <source>
        <dbReference type="ARBA" id="ARBA00022692"/>
    </source>
</evidence>
<feature type="transmembrane region" description="Helical" evidence="7">
    <location>
        <begin position="688"/>
        <end position="711"/>
    </location>
</feature>
<evidence type="ECO:0000256" key="1">
    <source>
        <dbReference type="ARBA" id="ARBA00004651"/>
    </source>
</evidence>
<sequence length="776" mass="80706">MSAVWAAAKAAIRRRRLQTFVIGLVALFCTATVVVSLALLDAMSAPFDRALAQQRGAHAVAAFDPAKVTDAQLTAARDGVEAAAGPFGQVTFEPGGGVGPVLRGPLTLVGRAGPGGDVDRLDLWRGRWASAPGEIVLNAPPENEGDFVRGPFGRMPSLAADGTTLTVVGWAFSVGGSADGWVTPEQMTALRPTGKQMLYRFSGDVSTREAVQQRLTGMTTGLPGGALIAAQPYQVVKEEAAEGSGVYLPFLGTFGVLGLIIAVIIVGNVVSGAVVSGFRHIGMLKALGFTPRQVVAVYLTMVTVPAAVGAILGTVLGDLGVQPLLEDTFRGMGFGQDTGVPGWVWAAGLVGIPALVLLTALVPASRAHRLSAAEAISAGSAPRRGHGLRVQRTLGGTRLPRSVSLGLGHLFARPARTALTMASLLLGVTTVTFATGLSDTLVRFAALDAAAGGDVSIRPELPDSPTGGVLTSRTDEEVEALLRGLPGTERIGVALGRPISVLGQSEPIQVNFVRGDVAAMGYEDQLLEGRWMAAPDEMVATSELLNKRDLEVGDTITMELQGVRTTVTIVGETLQNLPGPGDGLFAPWREFDDVKPFDYFYQVDLAEGTDIAAYMQAIRTADPGLSPWHRGGANDLQVIVTGFSGVLAALLATVAALGVLNTVALNVLDRRRDLGMLKSIGMTPRQVITMLVTSMAALGVAGGLLGIPFGMAAHRLVVPLSAGAAKVTLPESVLRVWDPLQLALLVLSGVLIAVVGALLPARSAARLTIARVLHNE</sequence>
<keyword evidence="3 7" id="KW-0812">Transmembrane</keyword>
<dbReference type="AlphaFoldDB" id="A0A7W7HPK4"/>
<dbReference type="Pfam" id="PF02687">
    <property type="entry name" value="FtsX"/>
    <property type="match status" value="2"/>
</dbReference>
<dbReference type="InterPro" id="IPR050250">
    <property type="entry name" value="Macrolide_Exporter_MacB"/>
</dbReference>
<feature type="transmembrane region" description="Helical" evidence="7">
    <location>
        <begin position="246"/>
        <end position="275"/>
    </location>
</feature>
<feature type="domain" description="ABC3 transporter permease C-terminal" evidence="8">
    <location>
        <begin position="646"/>
        <end position="768"/>
    </location>
</feature>
<evidence type="ECO:0000313" key="10">
    <source>
        <dbReference type="EMBL" id="GIE45094.1"/>
    </source>
</evidence>
<dbReference type="InterPro" id="IPR025857">
    <property type="entry name" value="MacB_PCD"/>
</dbReference>
<dbReference type="Proteomes" id="UP000631312">
    <property type="component" value="Unassembled WGS sequence"/>
</dbReference>
<dbReference type="EMBL" id="BOMP01000154">
    <property type="protein sequence ID" value="GIE45094.1"/>
    <property type="molecule type" value="Genomic_DNA"/>
</dbReference>
<dbReference type="GO" id="GO:0022857">
    <property type="term" value="F:transmembrane transporter activity"/>
    <property type="evidence" value="ECO:0007669"/>
    <property type="project" value="TreeGrafter"/>
</dbReference>